<dbReference type="Proteomes" id="UP001165283">
    <property type="component" value="Unassembled WGS sequence"/>
</dbReference>
<name>A0ABT0ZSX7_9PSEU</name>
<evidence type="ECO:0000313" key="2">
    <source>
        <dbReference type="Proteomes" id="UP001165283"/>
    </source>
</evidence>
<sequence length="102" mass="10937">MIRFTVADLVVIAAEVLDLDTDAVEDLVRVLRAADGPDALAAWLRPRIATTATTPTTSTRAKGSATFGRNQQVRSRLHRLVGLRTRLRDAGIDPDAGASRSA</sequence>
<protein>
    <recommendedName>
        <fullName evidence="3">MerR-like DNA binding protein</fullName>
    </recommendedName>
</protein>
<dbReference type="EMBL" id="JAGSOV010000006">
    <property type="protein sequence ID" value="MCO1653793.1"/>
    <property type="molecule type" value="Genomic_DNA"/>
</dbReference>
<keyword evidence="2" id="KW-1185">Reference proteome</keyword>
<organism evidence="1 2">
    <name type="scientific">Pseudonocardia humida</name>
    <dbReference type="NCBI Taxonomy" id="2800819"/>
    <lineage>
        <taxon>Bacteria</taxon>
        <taxon>Bacillati</taxon>
        <taxon>Actinomycetota</taxon>
        <taxon>Actinomycetes</taxon>
        <taxon>Pseudonocardiales</taxon>
        <taxon>Pseudonocardiaceae</taxon>
        <taxon>Pseudonocardia</taxon>
    </lineage>
</organism>
<accession>A0ABT0ZSX7</accession>
<evidence type="ECO:0008006" key="3">
    <source>
        <dbReference type="Google" id="ProtNLM"/>
    </source>
</evidence>
<gene>
    <name evidence="1" type="ORF">KDL28_01860</name>
</gene>
<comment type="caution">
    <text evidence="1">The sequence shown here is derived from an EMBL/GenBank/DDBJ whole genome shotgun (WGS) entry which is preliminary data.</text>
</comment>
<evidence type="ECO:0000313" key="1">
    <source>
        <dbReference type="EMBL" id="MCO1653793.1"/>
    </source>
</evidence>
<proteinExistence type="predicted"/>
<reference evidence="1" key="1">
    <citation type="submission" date="2021-04" db="EMBL/GenBank/DDBJ databases">
        <title>Pseudonocardia sp. nov., isolated from sandy soil of mangrove forest.</title>
        <authorList>
            <person name="Zan Z."/>
            <person name="Huang R."/>
            <person name="Liu W."/>
        </authorList>
    </citation>
    <scope>NUCLEOTIDE SEQUENCE</scope>
    <source>
        <strain evidence="1">S2-4</strain>
    </source>
</reference>
<dbReference type="RefSeq" id="WP_252435385.1">
    <property type="nucleotide sequence ID" value="NZ_JAGSOV010000006.1"/>
</dbReference>